<dbReference type="Pfam" id="PF02836">
    <property type="entry name" value="Glyco_hydro_2_C"/>
    <property type="match status" value="1"/>
</dbReference>
<gene>
    <name evidence="7" type="primary">E3.2.1.25/MANBA/manB</name>
    <name evidence="7" type="ORF">AMST5_00434</name>
</gene>
<evidence type="ECO:0000259" key="6">
    <source>
        <dbReference type="Pfam" id="PF02837"/>
    </source>
</evidence>
<dbReference type="InterPro" id="IPR036156">
    <property type="entry name" value="Beta-gal/glucu_dom_sf"/>
</dbReference>
<reference evidence="7" key="1">
    <citation type="submission" date="2023-07" db="EMBL/GenBank/DDBJ databases">
        <authorList>
            <person name="Pelsma A.J. K."/>
        </authorList>
    </citation>
    <scope>NUCLEOTIDE SEQUENCE</scope>
</reference>
<dbReference type="InterPro" id="IPR006102">
    <property type="entry name" value="Ig-like_GH2"/>
</dbReference>
<dbReference type="Gene3D" id="2.60.40.10">
    <property type="entry name" value="Immunoglobulins"/>
    <property type="match status" value="1"/>
</dbReference>
<dbReference type="EMBL" id="OY288114">
    <property type="protein sequence ID" value="CAJ0851547.1"/>
    <property type="molecule type" value="Genomic_DNA"/>
</dbReference>
<dbReference type="GO" id="GO:0004567">
    <property type="term" value="F:beta-mannosidase activity"/>
    <property type="evidence" value="ECO:0007669"/>
    <property type="project" value="UniProtKB-EC"/>
</dbReference>
<dbReference type="Gene3D" id="3.20.20.80">
    <property type="entry name" value="Glycosidases"/>
    <property type="match status" value="1"/>
</dbReference>
<dbReference type="AlphaFoldDB" id="A0AA48M0K9"/>
<dbReference type="InterPro" id="IPR017853">
    <property type="entry name" value="GH"/>
</dbReference>
<feature type="domain" description="Glycoside hydrolase family 2 catalytic" evidence="5">
    <location>
        <begin position="271"/>
        <end position="443"/>
    </location>
</feature>
<evidence type="ECO:0000256" key="3">
    <source>
        <dbReference type="ARBA" id="ARBA00023295"/>
    </source>
</evidence>
<dbReference type="SUPFAM" id="SSF49785">
    <property type="entry name" value="Galactose-binding domain-like"/>
    <property type="match status" value="1"/>
</dbReference>
<dbReference type="SUPFAM" id="SSF51445">
    <property type="entry name" value="(Trans)glycosidases"/>
    <property type="match status" value="1"/>
</dbReference>
<dbReference type="InterPro" id="IPR051913">
    <property type="entry name" value="GH2_Domain-Containing"/>
</dbReference>
<evidence type="ECO:0000259" key="5">
    <source>
        <dbReference type="Pfam" id="PF02836"/>
    </source>
</evidence>
<dbReference type="InterPro" id="IPR006103">
    <property type="entry name" value="Glyco_hydro_2_cat"/>
</dbReference>
<dbReference type="InterPro" id="IPR008979">
    <property type="entry name" value="Galactose-bd-like_sf"/>
</dbReference>
<dbReference type="EC" id="3.2.1.25" evidence="7"/>
<protein>
    <submittedName>
        <fullName evidence="7">Beta-mannosidase</fullName>
        <ecNumber evidence="7">3.2.1.25</ecNumber>
    </submittedName>
</protein>
<comment type="similarity">
    <text evidence="1">Belongs to the glycosyl hydrolase 2 family.</text>
</comment>
<name>A0AA48M0K9_9ZZZZ</name>
<dbReference type="Gene3D" id="2.60.120.260">
    <property type="entry name" value="Galactose-binding domain-like"/>
    <property type="match status" value="1"/>
</dbReference>
<proteinExistence type="inferred from homology"/>
<organism evidence="7">
    <name type="scientific">freshwater sediment metagenome</name>
    <dbReference type="NCBI Taxonomy" id="556182"/>
    <lineage>
        <taxon>unclassified sequences</taxon>
        <taxon>metagenomes</taxon>
        <taxon>ecological metagenomes</taxon>
    </lineage>
</organism>
<keyword evidence="3 7" id="KW-0326">Glycosidase</keyword>
<evidence type="ECO:0000313" key="7">
    <source>
        <dbReference type="EMBL" id="CAJ0851547.1"/>
    </source>
</evidence>
<dbReference type="GO" id="GO:0005975">
    <property type="term" value="P:carbohydrate metabolic process"/>
    <property type="evidence" value="ECO:0007669"/>
    <property type="project" value="InterPro"/>
</dbReference>
<dbReference type="SUPFAM" id="SSF49303">
    <property type="entry name" value="beta-Galactosidase/glucuronidase domain"/>
    <property type="match status" value="1"/>
</dbReference>
<dbReference type="PANTHER" id="PTHR42732">
    <property type="entry name" value="BETA-GALACTOSIDASE"/>
    <property type="match status" value="1"/>
</dbReference>
<sequence>MLAGDNVLKKARISLDGMWEFQYLGSSAPSLAGKRNILVPSPWQAQFPDLSMRGGVAVYRRSIDLPAEWSGQRVFLHFGAVFHIAHVFVNGALIGSHVGGFLPFHFDVTDNLSEGPTAIEVRVESPTDDPAEFPHTPFAEMPFGKQSWYGPLSGIWQSVFIECNIPDRLTCLRVASDLDSGDVSAQLRFERALCCRTDAVLEVIDPQGDVVATAGSELAVGAEHATMRAHIADLLPWSPDAPNLYRLRLRMMREGELVDEKETSFGFRKIETRAGKLYLNGKPFYLRAALDQDYYPDTICTLPSLEFIEDRFRKAKELGLNAVRCHIKAPDPRYYDAADRLGLLVWAELPNGGYSTERSRERKEMTLKGIIDRDGNHPSIFCWTLINENWGVDLVHDAKHRAWLRRLYLWLKAYDPTRLVVDNSPLAPSFHVQSDLADYHFYAAIPDSRHDWDRFIDALASRGDWLFSPEGDAVTTGEEPLLCSEFGNWGLPHPDKLNDGDGREPWWFETGHDWGEGVMYPHGVLNRFHDWSLDRVFGSFESFIDATQWQQFRALKYEIEAMRRRPEIAGYVITELTDCHWESNGLLDMRSNTRAFHDVFHSINADTVIVPRLERAAFWSGEVLRLPLRIAHGGGETLEALSLEILSDWPQTLPIAKLEAASTLDLGEIEIPLPEVDKAAMRRISFHLRAASDGRVIARNEIEFALHPARNERPDAALWSPDPETRVRVQGLGYRLASSMSDADVVVALTSTSELADHVRGGGRALLLPDDEGTLTPFFPHWQNVKVVARDGTLWRGDWASSFAWLRRRGVFRGVPGGPLIDQSFDRVIPTHVISGCNLLDFHARVHAALAVGWIHKPVGLAVERNYGEGQIVVSTFRLLRDAPGADPTATTLFDALVTLALNKPSAPALQPTKLESA</sequence>
<evidence type="ECO:0000259" key="4">
    <source>
        <dbReference type="Pfam" id="PF00703"/>
    </source>
</evidence>
<evidence type="ECO:0000256" key="1">
    <source>
        <dbReference type="ARBA" id="ARBA00007401"/>
    </source>
</evidence>
<dbReference type="InterPro" id="IPR006104">
    <property type="entry name" value="Glyco_hydro_2_N"/>
</dbReference>
<keyword evidence="2 7" id="KW-0378">Hydrolase</keyword>
<feature type="domain" description="Glycosyl hydrolases family 2 sugar binding" evidence="6">
    <location>
        <begin position="41"/>
        <end position="123"/>
    </location>
</feature>
<feature type="domain" description="Glycoside hydrolase family 2 immunoglobulin-like beta-sandwich" evidence="4">
    <location>
        <begin position="175"/>
        <end position="268"/>
    </location>
</feature>
<dbReference type="PANTHER" id="PTHR42732:SF2">
    <property type="entry name" value="BETA-MANNOSIDASE"/>
    <property type="match status" value="1"/>
</dbReference>
<dbReference type="InterPro" id="IPR013783">
    <property type="entry name" value="Ig-like_fold"/>
</dbReference>
<dbReference type="Pfam" id="PF02837">
    <property type="entry name" value="Glyco_hydro_2_N"/>
    <property type="match status" value="1"/>
</dbReference>
<dbReference type="Pfam" id="PF00703">
    <property type="entry name" value="Glyco_hydro_2"/>
    <property type="match status" value="1"/>
</dbReference>
<accession>A0AA48M0K9</accession>
<evidence type="ECO:0000256" key="2">
    <source>
        <dbReference type="ARBA" id="ARBA00022801"/>
    </source>
</evidence>